<dbReference type="SUPFAM" id="SSF141523">
    <property type="entry name" value="L,D-transpeptidase catalytic domain-like"/>
    <property type="match status" value="1"/>
</dbReference>
<proteinExistence type="inferred from homology"/>
<sequence>MARTAALGMSAIPLGMVAMGLPASPAWAQAAGTDAAQPAPAATPAPAKPARRPIGDPIGDITRSGPAPAPSASATPAPVAAPGTVPPLPAAPPSVAPVGMAASAPVTPVEVPITEPVMAWTLDDARALLSTIEFIGKEGLLPADYKPAALRQAIAVGEGPALDELASRLCGWLIEDLRDGRTPVPARVQWFAIDPDRDAMPTDQIMAETLASHDFAGLPLRLAPTHPDYVALKEKLAQTPRANAAQIALIRTNMDRWRWLPQDLGKAYMFSNVPEFQVRLTVHNMTKGTWWNWTSATVVGKPGKTATPQLAETVKAVVFNPTWTVPQSIVVGEGLGAKVMGNPRWAAANGYKGTRSADGTITVVQQPGPNNALGMMKIDMPNPHAIYFHDTPAKEFFKAEVRAFSHGCVRTEKAVELGMLISMLGAGVKTEDARAMHQSGVYTKVPLTKTFPVYITYFTIAAPIDQTTGQFGPLAKFADIYGRDKPVIDSFAAPRQLKTTQRASDEAVIQLDNPL</sequence>
<dbReference type="InterPro" id="IPR052905">
    <property type="entry name" value="LD-transpeptidase_YkuD-like"/>
</dbReference>
<feature type="domain" description="L,D-TPase catalytic" evidence="10">
    <location>
        <begin position="267"/>
        <end position="431"/>
    </location>
</feature>
<feature type="region of interest" description="Disordered" evidence="8">
    <location>
        <begin position="31"/>
        <end position="85"/>
    </location>
</feature>
<dbReference type="GO" id="GO:0071555">
    <property type="term" value="P:cell wall organization"/>
    <property type="evidence" value="ECO:0007669"/>
    <property type="project" value="UniProtKB-UniRule"/>
</dbReference>
<keyword evidence="6 7" id="KW-0961">Cell wall biogenesis/degradation</keyword>
<evidence type="ECO:0000256" key="8">
    <source>
        <dbReference type="SAM" id="MobiDB-lite"/>
    </source>
</evidence>
<dbReference type="PANTHER" id="PTHR41533">
    <property type="entry name" value="L,D-TRANSPEPTIDASE HI_1667-RELATED"/>
    <property type="match status" value="1"/>
</dbReference>
<gene>
    <name evidence="11" type="ORF">GCM10011614_04030</name>
</gene>
<feature type="chain" id="PRO_5037641386" description="L,D-TPase catalytic domain-containing protein" evidence="9">
    <location>
        <begin position="29"/>
        <end position="515"/>
    </location>
</feature>
<feature type="compositionally biased region" description="Low complexity" evidence="8">
    <location>
        <begin position="31"/>
        <end position="40"/>
    </location>
</feature>
<dbReference type="AlphaFoldDB" id="A0A918UCL4"/>
<accession>A0A918UCL4</accession>
<dbReference type="PANTHER" id="PTHR41533:SF2">
    <property type="entry name" value="BLR7131 PROTEIN"/>
    <property type="match status" value="1"/>
</dbReference>
<dbReference type="GO" id="GO:0008360">
    <property type="term" value="P:regulation of cell shape"/>
    <property type="evidence" value="ECO:0007669"/>
    <property type="project" value="UniProtKB-UniRule"/>
</dbReference>
<evidence type="ECO:0000256" key="5">
    <source>
        <dbReference type="ARBA" id="ARBA00022984"/>
    </source>
</evidence>
<comment type="similarity">
    <text evidence="2">Belongs to the YkuD family.</text>
</comment>
<dbReference type="CDD" id="cd16913">
    <property type="entry name" value="YkuD_like"/>
    <property type="match status" value="1"/>
</dbReference>
<dbReference type="Pfam" id="PF03734">
    <property type="entry name" value="YkuD"/>
    <property type="match status" value="1"/>
</dbReference>
<evidence type="ECO:0000256" key="9">
    <source>
        <dbReference type="SAM" id="SignalP"/>
    </source>
</evidence>
<evidence type="ECO:0000259" key="10">
    <source>
        <dbReference type="PROSITE" id="PS52029"/>
    </source>
</evidence>
<keyword evidence="12" id="KW-1185">Reference proteome</keyword>
<feature type="signal peptide" evidence="9">
    <location>
        <begin position="1"/>
        <end position="28"/>
    </location>
</feature>
<keyword evidence="5 7" id="KW-0573">Peptidoglycan synthesis</keyword>
<evidence type="ECO:0000256" key="7">
    <source>
        <dbReference type="PROSITE-ProRule" id="PRU01373"/>
    </source>
</evidence>
<comment type="caution">
    <text evidence="11">The sequence shown here is derived from an EMBL/GenBank/DDBJ whole genome shotgun (WGS) entry which is preliminary data.</text>
</comment>
<dbReference type="PROSITE" id="PS52029">
    <property type="entry name" value="LD_TPASE"/>
    <property type="match status" value="1"/>
</dbReference>
<keyword evidence="4 7" id="KW-0133">Cell shape</keyword>
<evidence type="ECO:0000256" key="4">
    <source>
        <dbReference type="ARBA" id="ARBA00022960"/>
    </source>
</evidence>
<evidence type="ECO:0000256" key="3">
    <source>
        <dbReference type="ARBA" id="ARBA00022679"/>
    </source>
</evidence>
<dbReference type="EMBL" id="BMZA01000001">
    <property type="protein sequence ID" value="GGY92435.1"/>
    <property type="molecule type" value="Genomic_DNA"/>
</dbReference>
<organism evidence="11 12">
    <name type="scientific">Novosphingobium colocasiae</name>
    <dbReference type="NCBI Taxonomy" id="1256513"/>
    <lineage>
        <taxon>Bacteria</taxon>
        <taxon>Pseudomonadati</taxon>
        <taxon>Pseudomonadota</taxon>
        <taxon>Alphaproteobacteria</taxon>
        <taxon>Sphingomonadales</taxon>
        <taxon>Sphingomonadaceae</taxon>
        <taxon>Novosphingobium</taxon>
    </lineage>
</organism>
<feature type="compositionally biased region" description="Low complexity" evidence="8">
    <location>
        <begin position="64"/>
        <end position="83"/>
    </location>
</feature>
<feature type="active site" description="Nucleophile" evidence="7">
    <location>
        <position position="408"/>
    </location>
</feature>
<comment type="pathway">
    <text evidence="1 7">Cell wall biogenesis; peptidoglycan biosynthesis.</text>
</comment>
<dbReference type="InterPro" id="IPR038063">
    <property type="entry name" value="Transpep_catalytic_dom"/>
</dbReference>
<reference evidence="11" key="1">
    <citation type="journal article" date="2014" name="Int. J. Syst. Evol. Microbiol.">
        <title>Complete genome sequence of Corynebacterium casei LMG S-19264T (=DSM 44701T), isolated from a smear-ripened cheese.</title>
        <authorList>
            <consortium name="US DOE Joint Genome Institute (JGI-PGF)"/>
            <person name="Walter F."/>
            <person name="Albersmeier A."/>
            <person name="Kalinowski J."/>
            <person name="Ruckert C."/>
        </authorList>
    </citation>
    <scope>NUCLEOTIDE SEQUENCE</scope>
    <source>
        <strain evidence="11">KCTC 32255</strain>
    </source>
</reference>
<dbReference type="GO" id="GO:0016740">
    <property type="term" value="F:transferase activity"/>
    <property type="evidence" value="ECO:0007669"/>
    <property type="project" value="UniProtKB-KW"/>
</dbReference>
<evidence type="ECO:0000256" key="1">
    <source>
        <dbReference type="ARBA" id="ARBA00004752"/>
    </source>
</evidence>
<dbReference type="InterPro" id="IPR005490">
    <property type="entry name" value="LD_TPept_cat_dom"/>
</dbReference>
<feature type="active site" description="Proton donor/acceptor" evidence="7">
    <location>
        <position position="389"/>
    </location>
</feature>
<protein>
    <recommendedName>
        <fullName evidence="10">L,D-TPase catalytic domain-containing protein</fullName>
    </recommendedName>
</protein>
<evidence type="ECO:0000256" key="6">
    <source>
        <dbReference type="ARBA" id="ARBA00023316"/>
    </source>
</evidence>
<evidence type="ECO:0000313" key="12">
    <source>
        <dbReference type="Proteomes" id="UP000648075"/>
    </source>
</evidence>
<dbReference type="Proteomes" id="UP000648075">
    <property type="component" value="Unassembled WGS sequence"/>
</dbReference>
<reference evidence="11" key="2">
    <citation type="submission" date="2020-09" db="EMBL/GenBank/DDBJ databases">
        <authorList>
            <person name="Sun Q."/>
            <person name="Kim S."/>
        </authorList>
    </citation>
    <scope>NUCLEOTIDE SEQUENCE</scope>
    <source>
        <strain evidence="11">KCTC 32255</strain>
    </source>
</reference>
<dbReference type="Pfam" id="PF20142">
    <property type="entry name" value="Scaffold"/>
    <property type="match status" value="1"/>
</dbReference>
<keyword evidence="9" id="KW-0732">Signal</keyword>
<evidence type="ECO:0000256" key="2">
    <source>
        <dbReference type="ARBA" id="ARBA00005992"/>
    </source>
</evidence>
<dbReference type="GO" id="GO:0009252">
    <property type="term" value="P:peptidoglycan biosynthetic process"/>
    <property type="evidence" value="ECO:0007669"/>
    <property type="project" value="UniProtKB-KW"/>
</dbReference>
<evidence type="ECO:0000313" key="11">
    <source>
        <dbReference type="EMBL" id="GGY92435.1"/>
    </source>
</evidence>
<dbReference type="Gene3D" id="2.40.440.10">
    <property type="entry name" value="L,D-transpeptidase catalytic domain-like"/>
    <property type="match status" value="1"/>
</dbReference>
<name>A0A918UCL4_9SPHN</name>
<dbReference type="GO" id="GO:0004180">
    <property type="term" value="F:carboxypeptidase activity"/>
    <property type="evidence" value="ECO:0007669"/>
    <property type="project" value="UniProtKB-ARBA"/>
</dbReference>
<keyword evidence="3" id="KW-0808">Transferase</keyword>
<dbReference type="InterPro" id="IPR045380">
    <property type="entry name" value="LD_TPept_scaffold_dom"/>
</dbReference>